<evidence type="ECO:0000313" key="3">
    <source>
        <dbReference type="Proteomes" id="UP000019184"/>
    </source>
</evidence>
<protein>
    <recommendedName>
        <fullName evidence="4">ISKra4 family transposase</fullName>
    </recommendedName>
</protein>
<evidence type="ECO:0000313" key="2">
    <source>
        <dbReference type="EMBL" id="CDH45399.1"/>
    </source>
</evidence>
<evidence type="ECO:0008006" key="4">
    <source>
        <dbReference type="Google" id="ProtNLM"/>
    </source>
</evidence>
<dbReference type="Proteomes" id="UP000019184">
    <property type="component" value="Unassembled WGS sequence"/>
</dbReference>
<accession>A0A7U7GBK1</accession>
<sequence length="221" mass="24951">MIFPWLAAEARRRDPDHQHPWVLLMDGQASLWDAAAETLGDAPRVEILDLLHATGYLWEAVHLFHDPGSDLALKWMKLLVLGLLSGMGAGVIRWLQHLAEQGELPAATRTRLERIHGYFERHRDRIHYDRYLAAGYPIASGVIEGACRHVVKDRMERAGMHWTLPGAQALLNLRCVALNGERSHRHTARRVTAVRPDARTGAGGMDNPSQRCSRRYGRLHS</sequence>
<reference evidence="2 3" key="1">
    <citation type="journal article" date="2014" name="ISME J.">
        <title>Candidatus Competibacter-lineage genomes retrieved from metagenomes reveal functional metabolic diversity.</title>
        <authorList>
            <person name="McIlroy S.J."/>
            <person name="Albertsen M."/>
            <person name="Andresen E.K."/>
            <person name="Saunders A.M."/>
            <person name="Kristiansen R."/>
            <person name="Stokholm-Bjerregaard M."/>
            <person name="Nielsen K.L."/>
            <person name="Nielsen P.H."/>
        </authorList>
    </citation>
    <scope>NUCLEOTIDE SEQUENCE [LARGE SCALE GENOMIC DNA]</scope>
    <source>
        <strain evidence="2 3">Run_B_J11</strain>
    </source>
</reference>
<organism evidence="2 3">
    <name type="scientific">Candidatus Contendobacter odensis Run_B_J11</name>
    <dbReference type="NCBI Taxonomy" id="1400861"/>
    <lineage>
        <taxon>Bacteria</taxon>
        <taxon>Pseudomonadati</taxon>
        <taxon>Pseudomonadota</taxon>
        <taxon>Gammaproteobacteria</taxon>
        <taxon>Candidatus Competibacteraceae</taxon>
        <taxon>Candidatus Contendibacter</taxon>
    </lineage>
</organism>
<dbReference type="AlphaFoldDB" id="A0A7U7GBK1"/>
<comment type="caution">
    <text evidence="2">The sequence shown here is derived from an EMBL/GenBank/DDBJ whole genome shotgun (WGS) entry which is preliminary data.</text>
</comment>
<dbReference type="EMBL" id="CBTK010000148">
    <property type="protein sequence ID" value="CDH45399.1"/>
    <property type="molecule type" value="Genomic_DNA"/>
</dbReference>
<name>A0A7U7GBK1_9GAMM</name>
<evidence type="ECO:0000256" key="1">
    <source>
        <dbReference type="SAM" id="MobiDB-lite"/>
    </source>
</evidence>
<gene>
    <name evidence="2" type="ORF">BN874_2310007</name>
</gene>
<keyword evidence="3" id="KW-1185">Reference proteome</keyword>
<proteinExistence type="predicted"/>
<feature type="compositionally biased region" description="Basic residues" evidence="1">
    <location>
        <begin position="212"/>
        <end position="221"/>
    </location>
</feature>
<feature type="region of interest" description="Disordered" evidence="1">
    <location>
        <begin position="186"/>
        <end position="221"/>
    </location>
</feature>